<evidence type="ECO:0000313" key="1">
    <source>
        <dbReference type="EMBL" id="CBJ12530.1"/>
    </source>
</evidence>
<dbReference type="EMBL" id="FN650140">
    <property type="protein sequence ID" value="CBJ12530.1"/>
    <property type="molecule type" value="Genomic_DNA"/>
</dbReference>
<protein>
    <submittedName>
        <fullName evidence="1">Uncharacterized protein</fullName>
    </submittedName>
</protein>
<organism evidence="1 2">
    <name type="scientific">Legionella longbeachae serogroup 1 (strain NSW150)</name>
    <dbReference type="NCBI Taxonomy" id="661367"/>
    <lineage>
        <taxon>Bacteria</taxon>
        <taxon>Pseudomonadati</taxon>
        <taxon>Pseudomonadota</taxon>
        <taxon>Gammaproteobacteria</taxon>
        <taxon>Legionellales</taxon>
        <taxon>Legionellaceae</taxon>
        <taxon>Legionella</taxon>
    </lineage>
</organism>
<reference evidence="1 2" key="1">
    <citation type="journal article" date="2010" name="PLoS Genet.">
        <title>Analysis of the Legionella longbeachae genome and transcriptome uncovers unique strategies to cause Legionnaires' disease.</title>
        <authorList>
            <person name="Cazalet C."/>
            <person name="Gomez-Valero L."/>
            <person name="Rusniok C."/>
            <person name="Lomma M."/>
            <person name="Dervins-Ravault D."/>
            <person name="Newton H."/>
            <person name="Sansom F."/>
            <person name="Jarraud S."/>
            <person name="Zidane N."/>
            <person name="Ma L."/>
            <person name="Bouchier C."/>
            <person name="Etienne J."/>
            <person name="Hartland E."/>
            <person name="Buchrieser C."/>
        </authorList>
    </citation>
    <scope>NUCLEOTIDE SEQUENCE [LARGE SCALE GENOMIC DNA]</scope>
    <source>
        <strain evidence="1 2">NSW150</strain>
    </source>
</reference>
<name>D3HJD8_LEGLN</name>
<sequence length="104" mass="12147">MFDYLVEHADFIAFFGQHGYASFCLSHLQLEFSVSETKSRGINLSETLRILHKASRLFIFITWLKLHCDIYYACDWLTFLQKLLYTSTLNSLNPALEQTFKLDG</sequence>
<accession>D3HJD8</accession>
<dbReference type="Proteomes" id="UP000001060">
    <property type="component" value="Chromosome"/>
</dbReference>
<evidence type="ECO:0000313" key="2">
    <source>
        <dbReference type="Proteomes" id="UP000001060"/>
    </source>
</evidence>
<dbReference type="AlphaFoldDB" id="D3HJD8"/>
<proteinExistence type="predicted"/>
<gene>
    <name evidence="1" type="ordered locus">LLO_2138</name>
</gene>
<dbReference type="KEGG" id="llo:LLO_2138"/>
<dbReference type="STRING" id="661367.LLO_2138"/>
<dbReference type="HOGENOM" id="CLU_2246639_0_0_6"/>
<keyword evidence="2" id="KW-1185">Reference proteome</keyword>